<reference evidence="1" key="1">
    <citation type="submission" date="2024-02" db="EMBL/GenBank/DDBJ databases">
        <title>Metagenome Assembled Genome of Zalaria obscura JY119.</title>
        <authorList>
            <person name="Vighnesh L."/>
            <person name="Jagadeeshwari U."/>
            <person name="Venkata Ramana C."/>
            <person name="Sasikala C."/>
        </authorList>
    </citation>
    <scope>NUCLEOTIDE SEQUENCE</scope>
    <source>
        <strain evidence="1">JY119</strain>
    </source>
</reference>
<keyword evidence="2" id="KW-1185">Reference proteome</keyword>
<dbReference type="Proteomes" id="UP001320706">
    <property type="component" value="Unassembled WGS sequence"/>
</dbReference>
<evidence type="ECO:0000313" key="2">
    <source>
        <dbReference type="Proteomes" id="UP001320706"/>
    </source>
</evidence>
<protein>
    <submittedName>
        <fullName evidence="1">Uncharacterized protein</fullName>
    </submittedName>
</protein>
<proteinExistence type="predicted"/>
<sequence length="93" mass="9833">MYQASSETAAGAITNANFQPPIPTEIEEPNLSSLCPGDTACGIFLSKAMDDCISAHERNEISRHCIVTPANTAALIVSCNGRSPSFRYSGNAQ</sequence>
<evidence type="ECO:0000313" key="1">
    <source>
        <dbReference type="EMBL" id="KAK8211595.1"/>
    </source>
</evidence>
<organism evidence="1 2">
    <name type="scientific">Zalaria obscura</name>
    <dbReference type="NCBI Taxonomy" id="2024903"/>
    <lineage>
        <taxon>Eukaryota</taxon>
        <taxon>Fungi</taxon>
        <taxon>Dikarya</taxon>
        <taxon>Ascomycota</taxon>
        <taxon>Pezizomycotina</taxon>
        <taxon>Dothideomycetes</taxon>
        <taxon>Dothideomycetidae</taxon>
        <taxon>Dothideales</taxon>
        <taxon>Zalariaceae</taxon>
        <taxon>Zalaria</taxon>
    </lineage>
</organism>
<comment type="caution">
    <text evidence="1">The sequence shown here is derived from an EMBL/GenBank/DDBJ whole genome shotgun (WGS) entry which is preliminary data.</text>
</comment>
<name>A0ACC3SHE1_9PEZI</name>
<accession>A0ACC3SHE1</accession>
<gene>
    <name evidence="1" type="ORF">M8818_003250</name>
</gene>
<dbReference type="EMBL" id="JAMKPW020000013">
    <property type="protein sequence ID" value="KAK8211595.1"/>
    <property type="molecule type" value="Genomic_DNA"/>
</dbReference>